<keyword evidence="4" id="KW-1185">Reference proteome</keyword>
<evidence type="ECO:0000313" key="3">
    <source>
        <dbReference type="EMBL" id="CAL8112990.1"/>
    </source>
</evidence>
<name>A0ABP1QWG8_9HEXA</name>
<feature type="signal peptide" evidence="1">
    <location>
        <begin position="1"/>
        <end position="24"/>
    </location>
</feature>
<dbReference type="InterPro" id="IPR036865">
    <property type="entry name" value="CRAL-TRIO_dom_sf"/>
</dbReference>
<dbReference type="InterPro" id="IPR011074">
    <property type="entry name" value="CRAL/TRIO_N_dom"/>
</dbReference>
<dbReference type="SMART" id="SM00516">
    <property type="entry name" value="SEC14"/>
    <property type="match status" value="1"/>
</dbReference>
<keyword evidence="1" id="KW-0732">Signal</keyword>
<proteinExistence type="predicted"/>
<feature type="domain" description="CRAL-TRIO" evidence="2">
    <location>
        <begin position="100"/>
        <end position="276"/>
    </location>
</feature>
<dbReference type="CDD" id="cd00170">
    <property type="entry name" value="SEC14"/>
    <property type="match status" value="1"/>
</dbReference>
<dbReference type="EMBL" id="CAXLJM020000049">
    <property type="protein sequence ID" value="CAL8112990.1"/>
    <property type="molecule type" value="Genomic_DNA"/>
</dbReference>
<dbReference type="Gene3D" id="3.40.525.10">
    <property type="entry name" value="CRAL-TRIO lipid binding domain"/>
    <property type="match status" value="1"/>
</dbReference>
<organism evidence="3 4">
    <name type="scientific">Orchesella dallaii</name>
    <dbReference type="NCBI Taxonomy" id="48710"/>
    <lineage>
        <taxon>Eukaryota</taxon>
        <taxon>Metazoa</taxon>
        <taxon>Ecdysozoa</taxon>
        <taxon>Arthropoda</taxon>
        <taxon>Hexapoda</taxon>
        <taxon>Collembola</taxon>
        <taxon>Entomobryomorpha</taxon>
        <taxon>Entomobryoidea</taxon>
        <taxon>Orchesellidae</taxon>
        <taxon>Orchesellinae</taxon>
        <taxon>Orchesella</taxon>
    </lineage>
</organism>
<evidence type="ECO:0000259" key="2">
    <source>
        <dbReference type="PROSITE" id="PS50191"/>
    </source>
</evidence>
<feature type="chain" id="PRO_5047200609" description="CRAL-TRIO domain-containing protein" evidence="1">
    <location>
        <begin position="25"/>
        <end position="280"/>
    </location>
</feature>
<dbReference type="PANTHER" id="PTHR23324:SF83">
    <property type="entry name" value="SEC14-LIKE PROTEIN 2"/>
    <property type="match status" value="1"/>
</dbReference>
<dbReference type="PROSITE" id="PS50191">
    <property type="entry name" value="CRAL_TRIO"/>
    <property type="match status" value="1"/>
</dbReference>
<dbReference type="SMART" id="SM01100">
    <property type="entry name" value="CRAL_TRIO_N"/>
    <property type="match status" value="1"/>
</dbReference>
<gene>
    <name evidence="3" type="ORF">ODALV1_LOCUS15870</name>
</gene>
<dbReference type="InterPro" id="IPR036273">
    <property type="entry name" value="CRAL/TRIO_N_dom_sf"/>
</dbReference>
<dbReference type="InterPro" id="IPR051064">
    <property type="entry name" value="SEC14/CRAL-TRIO_domain"/>
</dbReference>
<sequence>MKYPMLLTFATIIFVALTPWLASGVSVEEDLTLTAAQKRALDQFRAKVISKLPEKFMKHDIYLIRFLRAKKFDVNMAEKFILEDIKWRKENTISSIHVEDFSDIEDDFKAYVESYDREGKPIITAQFGNWDIRLAVVSGRMRRLERYIDRTFEVATRKVRKLQAQGKNVTQWDYIINMDNYNVRQHGCVPCLPFYIYLINSYENHFPGHADKIMLINTPPVFELVLNVIRPLMSPLTRRALKVYNQDKSQWQPELFRYVSPDELPPEYGGTKIYTGEAGV</sequence>
<evidence type="ECO:0000313" key="4">
    <source>
        <dbReference type="Proteomes" id="UP001642540"/>
    </source>
</evidence>
<dbReference type="PANTHER" id="PTHR23324">
    <property type="entry name" value="SEC14 RELATED PROTEIN"/>
    <property type="match status" value="1"/>
</dbReference>
<dbReference type="SUPFAM" id="SSF52087">
    <property type="entry name" value="CRAL/TRIO domain"/>
    <property type="match status" value="1"/>
</dbReference>
<dbReference type="Proteomes" id="UP001642540">
    <property type="component" value="Unassembled WGS sequence"/>
</dbReference>
<protein>
    <recommendedName>
        <fullName evidence="2">CRAL-TRIO domain-containing protein</fullName>
    </recommendedName>
</protein>
<evidence type="ECO:0000256" key="1">
    <source>
        <dbReference type="SAM" id="SignalP"/>
    </source>
</evidence>
<dbReference type="PRINTS" id="PR00180">
    <property type="entry name" value="CRETINALDHBP"/>
</dbReference>
<dbReference type="Pfam" id="PF00650">
    <property type="entry name" value="CRAL_TRIO"/>
    <property type="match status" value="1"/>
</dbReference>
<dbReference type="Pfam" id="PF03765">
    <property type="entry name" value="CRAL_TRIO_N"/>
    <property type="match status" value="1"/>
</dbReference>
<dbReference type="SUPFAM" id="SSF46938">
    <property type="entry name" value="CRAL/TRIO N-terminal domain"/>
    <property type="match status" value="1"/>
</dbReference>
<reference evidence="3 4" key="1">
    <citation type="submission" date="2024-08" db="EMBL/GenBank/DDBJ databases">
        <authorList>
            <person name="Cucini C."/>
            <person name="Frati F."/>
        </authorList>
    </citation>
    <scope>NUCLEOTIDE SEQUENCE [LARGE SCALE GENOMIC DNA]</scope>
</reference>
<dbReference type="InterPro" id="IPR001251">
    <property type="entry name" value="CRAL-TRIO_dom"/>
</dbReference>
<comment type="caution">
    <text evidence="3">The sequence shown here is derived from an EMBL/GenBank/DDBJ whole genome shotgun (WGS) entry which is preliminary data.</text>
</comment>
<accession>A0ABP1QWG8</accession>